<reference evidence="7" key="1">
    <citation type="submission" date="2021-01" db="EMBL/GenBank/DDBJ databases">
        <authorList>
            <person name="Corre E."/>
            <person name="Pelletier E."/>
            <person name="Niang G."/>
            <person name="Scheremetjew M."/>
            <person name="Finn R."/>
            <person name="Kale V."/>
            <person name="Holt S."/>
            <person name="Cochrane G."/>
            <person name="Meng A."/>
            <person name="Brown T."/>
            <person name="Cohen L."/>
        </authorList>
    </citation>
    <scope>NUCLEOTIDE SEQUENCE</scope>
    <source>
        <strain evidence="7">10249 10 AB</strain>
    </source>
</reference>
<sequence>MGTIVKDFPPEEETLVFDQVQNSSTVLFPSATTIPSAILEADDEALARRLQTEWDASDAAAAQALAATPHETIPSHSTGNTNASANASANVSANANANANAPGPAAASAVTSESAVSQTATLSNPWEFDAEQAQCSSCGDHFHALNRRHHCRFCGKIFCHKCSDQRALIPPSAIVLTPTKGGKKAKPPTTTTDPFHQQFSGSRSGANSSGIGFTPDPDPDRMLTYIDEDNQLLYGKGLEERFQLAREPLRVCRACHDHLQPLQEELRTTNSNAMRFNHIDPTDPKRFLNSPLAFTLGHEIRKAAYTLNNMLPLPKRLGSTMGFADTPNSRGYGNGNNSQHQFDEFLTGEDLDIQQCKDECATITPNFSNLDGVRIPARLLEEAKGVAVLTVAKGGFGLAGVEFGTGLVVARLGDDQQWSAPCAIGTAGLSWGALIGAQVSDHVFLLMTDASVELMFNNDGNLQLGADVGVAVGPVGRALEADFAASPGAFAPIYTYSLSKGIYAGISLDGKMIVTRNRVNERFYGREVTGQQILNGEIPSPPAARPLYDALHRCHVYAKNDAGGNSSNSCTSALLNRPKTHTMHGYPEVLPSDLDPYSQNFNSNNMMNMNGDTAATMGQLQQHQQYSSSQQTPLDYGDPLIPPGSNDQHSFTGQSHMTGMSDITSDPGY</sequence>
<dbReference type="InterPro" id="IPR000306">
    <property type="entry name" value="Znf_FYVE"/>
</dbReference>
<dbReference type="PANTHER" id="PTHR15629:SF2">
    <property type="entry name" value="SH3 DOMAIN-CONTAINING YSC84-LIKE PROTEIN 1"/>
    <property type="match status" value="1"/>
</dbReference>
<evidence type="ECO:0000256" key="4">
    <source>
        <dbReference type="PROSITE-ProRule" id="PRU00091"/>
    </source>
</evidence>
<dbReference type="SUPFAM" id="SSF57903">
    <property type="entry name" value="FYVE/PHD zinc finger"/>
    <property type="match status" value="1"/>
</dbReference>
<dbReference type="GO" id="GO:0008270">
    <property type="term" value="F:zinc ion binding"/>
    <property type="evidence" value="ECO:0007669"/>
    <property type="project" value="UniProtKB-KW"/>
</dbReference>
<keyword evidence="2 4" id="KW-0863">Zinc-finger</keyword>
<evidence type="ECO:0000313" key="7">
    <source>
        <dbReference type="EMBL" id="CAE0727309.1"/>
    </source>
</evidence>
<dbReference type="EMBL" id="HBIX01030034">
    <property type="protein sequence ID" value="CAE0727309.1"/>
    <property type="molecule type" value="Transcribed_RNA"/>
</dbReference>
<protein>
    <recommendedName>
        <fullName evidence="6">FYVE-type domain-containing protein</fullName>
    </recommendedName>
</protein>
<evidence type="ECO:0000259" key="6">
    <source>
        <dbReference type="PROSITE" id="PS50178"/>
    </source>
</evidence>
<feature type="region of interest" description="Disordered" evidence="5">
    <location>
        <begin position="178"/>
        <end position="214"/>
    </location>
</feature>
<feature type="region of interest" description="Disordered" evidence="5">
    <location>
        <begin position="617"/>
        <end position="669"/>
    </location>
</feature>
<name>A0A7S4EPN9_9STRA</name>
<feature type="compositionally biased region" description="Polar residues" evidence="5">
    <location>
        <begin position="195"/>
        <end position="211"/>
    </location>
</feature>
<dbReference type="InterPro" id="IPR011011">
    <property type="entry name" value="Znf_FYVE_PHD"/>
</dbReference>
<dbReference type="SMART" id="SM00064">
    <property type="entry name" value="FYVE"/>
    <property type="match status" value="1"/>
</dbReference>
<dbReference type="CDD" id="cd11526">
    <property type="entry name" value="SYLF_FYVE"/>
    <property type="match status" value="1"/>
</dbReference>
<dbReference type="Pfam" id="PF01363">
    <property type="entry name" value="FYVE"/>
    <property type="match status" value="1"/>
</dbReference>
<dbReference type="InterPro" id="IPR013083">
    <property type="entry name" value="Znf_RING/FYVE/PHD"/>
</dbReference>
<dbReference type="PROSITE" id="PS50178">
    <property type="entry name" value="ZF_FYVE"/>
    <property type="match status" value="1"/>
</dbReference>
<evidence type="ECO:0000256" key="2">
    <source>
        <dbReference type="ARBA" id="ARBA00022771"/>
    </source>
</evidence>
<dbReference type="Pfam" id="PF04366">
    <property type="entry name" value="Ysc84"/>
    <property type="match status" value="1"/>
</dbReference>
<keyword evidence="1" id="KW-0479">Metal-binding</keyword>
<evidence type="ECO:0000256" key="3">
    <source>
        <dbReference type="ARBA" id="ARBA00022833"/>
    </source>
</evidence>
<dbReference type="GO" id="GO:0035091">
    <property type="term" value="F:phosphatidylinositol binding"/>
    <property type="evidence" value="ECO:0007669"/>
    <property type="project" value="TreeGrafter"/>
</dbReference>
<feature type="compositionally biased region" description="Low complexity" evidence="5">
    <location>
        <begin position="619"/>
        <end position="631"/>
    </location>
</feature>
<dbReference type="InterPro" id="IPR017455">
    <property type="entry name" value="Znf_FYVE-rel"/>
</dbReference>
<gene>
    <name evidence="7" type="ORF">PAUS00366_LOCUS20069</name>
</gene>
<dbReference type="Gene3D" id="3.30.40.10">
    <property type="entry name" value="Zinc/RING finger domain, C3HC4 (zinc finger)"/>
    <property type="match status" value="1"/>
</dbReference>
<evidence type="ECO:0000256" key="1">
    <source>
        <dbReference type="ARBA" id="ARBA00022723"/>
    </source>
</evidence>
<feature type="domain" description="FYVE-type" evidence="6">
    <location>
        <begin position="129"/>
        <end position="260"/>
    </location>
</feature>
<feature type="compositionally biased region" description="Polar residues" evidence="5">
    <location>
        <begin position="645"/>
        <end position="669"/>
    </location>
</feature>
<proteinExistence type="predicted"/>
<dbReference type="InterPro" id="IPR007461">
    <property type="entry name" value="Ysc84_actin-binding"/>
</dbReference>
<dbReference type="PANTHER" id="PTHR15629">
    <property type="entry name" value="SH3YL1 PROTEIN"/>
    <property type="match status" value="1"/>
</dbReference>
<organism evidence="7">
    <name type="scientific">Pseudo-nitzschia australis</name>
    <dbReference type="NCBI Taxonomy" id="44445"/>
    <lineage>
        <taxon>Eukaryota</taxon>
        <taxon>Sar</taxon>
        <taxon>Stramenopiles</taxon>
        <taxon>Ochrophyta</taxon>
        <taxon>Bacillariophyta</taxon>
        <taxon>Bacillariophyceae</taxon>
        <taxon>Bacillariophycidae</taxon>
        <taxon>Bacillariales</taxon>
        <taxon>Bacillariaceae</taxon>
        <taxon>Pseudo-nitzschia</taxon>
    </lineage>
</organism>
<accession>A0A7S4EPN9</accession>
<dbReference type="InterPro" id="IPR051702">
    <property type="entry name" value="SH3_domain_YSC84-like"/>
</dbReference>
<dbReference type="AlphaFoldDB" id="A0A7S4EPN9"/>
<keyword evidence="3" id="KW-0862">Zinc</keyword>
<evidence type="ECO:0000256" key="5">
    <source>
        <dbReference type="SAM" id="MobiDB-lite"/>
    </source>
</evidence>